<sequence length="189" mass="20064">MSRPYYRSPEYEPGRIHTGETTGEIGRASHPRPLPVSNIAGMSFDVGEYLLDSVPFARTLGITFDRVEDGLAVARLADRPDLHNHVGGPHAGALFTLAETASGAALLSAYGDAMASGATPLALTATIRYLKLAKGEVVAEARVPGTRERLGGEPPVGGWPEFDIEVDITRADGAVVSQMVITWVLRPAT</sequence>
<organism evidence="2 3">
    <name type="scientific">Sinosporangium album</name>
    <dbReference type="NCBI Taxonomy" id="504805"/>
    <lineage>
        <taxon>Bacteria</taxon>
        <taxon>Bacillati</taxon>
        <taxon>Actinomycetota</taxon>
        <taxon>Actinomycetes</taxon>
        <taxon>Streptosporangiales</taxon>
        <taxon>Streptosporangiaceae</taxon>
        <taxon>Sinosporangium</taxon>
    </lineage>
</organism>
<dbReference type="Gene3D" id="3.10.129.10">
    <property type="entry name" value="Hotdog Thioesterase"/>
    <property type="match status" value="1"/>
</dbReference>
<name>A0A1G8HBQ7_9ACTN</name>
<keyword evidence="3" id="KW-1185">Reference proteome</keyword>
<dbReference type="Pfam" id="PF14539">
    <property type="entry name" value="DUF4442"/>
    <property type="match status" value="1"/>
</dbReference>
<dbReference type="AlphaFoldDB" id="A0A1G8HBQ7"/>
<dbReference type="CDD" id="cd03443">
    <property type="entry name" value="PaaI_thioesterase"/>
    <property type="match status" value="1"/>
</dbReference>
<dbReference type="Proteomes" id="UP000198923">
    <property type="component" value="Unassembled WGS sequence"/>
</dbReference>
<evidence type="ECO:0000313" key="2">
    <source>
        <dbReference type="EMBL" id="SDI04039.1"/>
    </source>
</evidence>
<dbReference type="STRING" id="504805.SAMN05421505_13148"/>
<feature type="region of interest" description="Disordered" evidence="1">
    <location>
        <begin position="1"/>
        <end position="32"/>
    </location>
</feature>
<dbReference type="InterPro" id="IPR029069">
    <property type="entry name" value="HotDog_dom_sf"/>
</dbReference>
<proteinExistence type="predicted"/>
<accession>A0A1G8HBQ7</accession>
<dbReference type="EMBL" id="FNCN01000031">
    <property type="protein sequence ID" value="SDI04039.1"/>
    <property type="molecule type" value="Genomic_DNA"/>
</dbReference>
<protein>
    <submittedName>
        <fullName evidence="2">Uncharacterized domain 1-containing protein</fullName>
    </submittedName>
</protein>
<gene>
    <name evidence="2" type="ORF">SAMN05421505_13148</name>
</gene>
<dbReference type="SUPFAM" id="SSF54637">
    <property type="entry name" value="Thioesterase/thiol ester dehydrase-isomerase"/>
    <property type="match status" value="1"/>
</dbReference>
<evidence type="ECO:0000313" key="3">
    <source>
        <dbReference type="Proteomes" id="UP000198923"/>
    </source>
</evidence>
<reference evidence="2 3" key="1">
    <citation type="submission" date="2016-10" db="EMBL/GenBank/DDBJ databases">
        <authorList>
            <person name="de Groot N.N."/>
        </authorList>
    </citation>
    <scope>NUCLEOTIDE SEQUENCE [LARGE SCALE GENOMIC DNA]</scope>
    <source>
        <strain evidence="2 3">CPCC 201354</strain>
    </source>
</reference>
<feature type="compositionally biased region" description="Basic and acidic residues" evidence="1">
    <location>
        <begin position="9"/>
        <end position="18"/>
    </location>
</feature>
<dbReference type="InterPro" id="IPR027961">
    <property type="entry name" value="DUF4442"/>
</dbReference>
<evidence type="ECO:0000256" key="1">
    <source>
        <dbReference type="SAM" id="MobiDB-lite"/>
    </source>
</evidence>